<dbReference type="InterPro" id="IPR007052">
    <property type="entry name" value="CS_dom"/>
</dbReference>
<dbReference type="PROSITE" id="PS51203">
    <property type="entry name" value="CS"/>
    <property type="match status" value="1"/>
</dbReference>
<evidence type="ECO:0000256" key="2">
    <source>
        <dbReference type="SAM" id="MobiDB-lite"/>
    </source>
</evidence>
<dbReference type="Pfam" id="PF04969">
    <property type="entry name" value="CS"/>
    <property type="match status" value="1"/>
</dbReference>
<dbReference type="PANTHER" id="PTHR45862">
    <property type="entry name" value="PROTEIN SGT1 HOMOLOG"/>
    <property type="match status" value="1"/>
</dbReference>
<protein>
    <submittedName>
        <fullName evidence="5">SGT1 and CS domain-containing protein</fullName>
    </submittedName>
</protein>
<dbReference type="OrthoDB" id="1898560at2759"/>
<feature type="domain" description="CS" evidence="4">
    <location>
        <begin position="177"/>
        <end position="268"/>
    </location>
</feature>
<dbReference type="InterPro" id="IPR007699">
    <property type="entry name" value="SGS_dom"/>
</dbReference>
<evidence type="ECO:0000256" key="1">
    <source>
        <dbReference type="ARBA" id="ARBA00008509"/>
    </source>
</evidence>
<gene>
    <name evidence="5" type="ORF">K432DRAFT_334995</name>
</gene>
<dbReference type="InterPro" id="IPR008978">
    <property type="entry name" value="HSP20-like_chaperone"/>
</dbReference>
<dbReference type="SUPFAM" id="SSF48452">
    <property type="entry name" value="TPR-like"/>
    <property type="match status" value="1"/>
</dbReference>
<proteinExistence type="inferred from homology"/>
<dbReference type="Gene3D" id="1.25.40.10">
    <property type="entry name" value="Tetratricopeptide repeat domain"/>
    <property type="match status" value="1"/>
</dbReference>
<comment type="similarity">
    <text evidence="1">Belongs to the SGT1 family.</text>
</comment>
<feature type="region of interest" description="Disordered" evidence="2">
    <location>
        <begin position="367"/>
        <end position="403"/>
    </location>
</feature>
<accession>A0A8E2JBT7</accession>
<evidence type="ECO:0000259" key="3">
    <source>
        <dbReference type="PROSITE" id="PS51048"/>
    </source>
</evidence>
<feature type="compositionally biased region" description="Basic and acidic residues" evidence="2">
    <location>
        <begin position="322"/>
        <end position="331"/>
    </location>
</feature>
<reference evidence="5 6" key="1">
    <citation type="journal article" date="2016" name="Nat. Commun.">
        <title>Ectomycorrhizal ecology is imprinted in the genome of the dominant symbiotic fungus Cenococcum geophilum.</title>
        <authorList>
            <consortium name="DOE Joint Genome Institute"/>
            <person name="Peter M."/>
            <person name="Kohler A."/>
            <person name="Ohm R.A."/>
            <person name="Kuo A."/>
            <person name="Krutzmann J."/>
            <person name="Morin E."/>
            <person name="Arend M."/>
            <person name="Barry K.W."/>
            <person name="Binder M."/>
            <person name="Choi C."/>
            <person name="Clum A."/>
            <person name="Copeland A."/>
            <person name="Grisel N."/>
            <person name="Haridas S."/>
            <person name="Kipfer T."/>
            <person name="LaButti K."/>
            <person name="Lindquist E."/>
            <person name="Lipzen A."/>
            <person name="Maire R."/>
            <person name="Meier B."/>
            <person name="Mihaltcheva S."/>
            <person name="Molinier V."/>
            <person name="Murat C."/>
            <person name="Poggeler S."/>
            <person name="Quandt C.A."/>
            <person name="Sperisen C."/>
            <person name="Tritt A."/>
            <person name="Tisserant E."/>
            <person name="Crous P.W."/>
            <person name="Henrissat B."/>
            <person name="Nehls U."/>
            <person name="Egli S."/>
            <person name="Spatafora J.W."/>
            <person name="Grigoriev I.V."/>
            <person name="Martin F.M."/>
        </authorList>
    </citation>
    <scope>NUCLEOTIDE SEQUENCE [LARGE SCALE GENOMIC DNA]</scope>
    <source>
        <strain evidence="5 6">CBS 459.81</strain>
    </source>
</reference>
<feature type="region of interest" description="Disordered" evidence="2">
    <location>
        <begin position="322"/>
        <end position="344"/>
    </location>
</feature>
<evidence type="ECO:0000313" key="6">
    <source>
        <dbReference type="Proteomes" id="UP000250266"/>
    </source>
</evidence>
<sequence length="403" mass="44155">MDQASRGAACLANSRFDEAITHYTAAIAANPTAVDYYIKRSTAHQRSTPPDHAAALSDAEIAVALAHKRAKRELIKESQLRRAISLFHTQRYADAKFVFGIVKRLDEKEKTLGIWNKKVEDKLAGLEEGDPKGVVSVKEVPEVQVPSVGPGKAVASASKAEMAKAATVARPVVPTPADKIKQDWYQNSENVYFTLLAKGVPKEKATVEIEENSLSISFPIQDTTTYDYTLDPFYAPVDAENSFFNITSTKIEVTLKKKIAGVKWHSLEGTKAASSTETKKSEVPSHIINPKPPAGHAPYYPTSSKSGPKDWDKVAAELTKVPAKDGEGDGEWKEEDLDAEDGGDETTRFFKKLYEGCDPDQKKAMMKSFSESGGTVLSTSWQDVGSRKVVPEPPDGMEAREYK</sequence>
<dbReference type="GO" id="GO:0051087">
    <property type="term" value="F:protein-folding chaperone binding"/>
    <property type="evidence" value="ECO:0007669"/>
    <property type="project" value="InterPro"/>
</dbReference>
<dbReference type="Proteomes" id="UP000250266">
    <property type="component" value="Unassembled WGS sequence"/>
</dbReference>
<evidence type="ECO:0000313" key="5">
    <source>
        <dbReference type="EMBL" id="OCK76835.1"/>
    </source>
</evidence>
<feature type="compositionally biased region" description="Polar residues" evidence="2">
    <location>
        <begin position="369"/>
        <end position="383"/>
    </location>
</feature>
<feature type="domain" description="SGS" evidence="3">
    <location>
        <begin position="299"/>
        <end position="403"/>
    </location>
</feature>
<dbReference type="InterPro" id="IPR044563">
    <property type="entry name" value="Sgt1-like"/>
</dbReference>
<keyword evidence="6" id="KW-1185">Reference proteome</keyword>
<name>A0A8E2JBT7_9PEZI</name>
<evidence type="ECO:0000259" key="4">
    <source>
        <dbReference type="PROSITE" id="PS51203"/>
    </source>
</evidence>
<dbReference type="AlphaFoldDB" id="A0A8E2JBT7"/>
<dbReference type="SUPFAM" id="SSF49764">
    <property type="entry name" value="HSP20-like chaperones"/>
    <property type="match status" value="1"/>
</dbReference>
<dbReference type="CDD" id="cd06466">
    <property type="entry name" value="p23_CS_SGT1_like"/>
    <property type="match status" value="1"/>
</dbReference>
<dbReference type="PROSITE" id="PS51048">
    <property type="entry name" value="SGS"/>
    <property type="match status" value="1"/>
</dbReference>
<feature type="region of interest" description="Disordered" evidence="2">
    <location>
        <begin position="273"/>
        <end position="310"/>
    </location>
</feature>
<dbReference type="InterPro" id="IPR011990">
    <property type="entry name" value="TPR-like_helical_dom_sf"/>
</dbReference>
<feature type="compositionally biased region" description="Acidic residues" evidence="2">
    <location>
        <begin position="332"/>
        <end position="344"/>
    </location>
</feature>
<dbReference type="Pfam" id="PF05002">
    <property type="entry name" value="SGS"/>
    <property type="match status" value="1"/>
</dbReference>
<organism evidence="5 6">
    <name type="scientific">Lepidopterella palustris CBS 459.81</name>
    <dbReference type="NCBI Taxonomy" id="1314670"/>
    <lineage>
        <taxon>Eukaryota</taxon>
        <taxon>Fungi</taxon>
        <taxon>Dikarya</taxon>
        <taxon>Ascomycota</taxon>
        <taxon>Pezizomycotina</taxon>
        <taxon>Dothideomycetes</taxon>
        <taxon>Pleosporomycetidae</taxon>
        <taxon>Mytilinidiales</taxon>
        <taxon>Argynnaceae</taxon>
        <taxon>Lepidopterella</taxon>
    </lineage>
</organism>
<dbReference type="Gene3D" id="2.60.40.790">
    <property type="match status" value="1"/>
</dbReference>
<dbReference type="EMBL" id="KV745175">
    <property type="protein sequence ID" value="OCK76835.1"/>
    <property type="molecule type" value="Genomic_DNA"/>
</dbReference>